<organism evidence="1 2">
    <name type="scientific">Truncatella angustata</name>
    <dbReference type="NCBI Taxonomy" id="152316"/>
    <lineage>
        <taxon>Eukaryota</taxon>
        <taxon>Fungi</taxon>
        <taxon>Dikarya</taxon>
        <taxon>Ascomycota</taxon>
        <taxon>Pezizomycotina</taxon>
        <taxon>Sordariomycetes</taxon>
        <taxon>Xylariomycetidae</taxon>
        <taxon>Amphisphaeriales</taxon>
        <taxon>Sporocadaceae</taxon>
        <taxon>Truncatella</taxon>
    </lineage>
</organism>
<dbReference type="OrthoDB" id="3434980at2759"/>
<evidence type="ECO:0000313" key="1">
    <source>
        <dbReference type="EMBL" id="KAH6646211.1"/>
    </source>
</evidence>
<comment type="caution">
    <text evidence="1">The sequence shown here is derived from an EMBL/GenBank/DDBJ whole genome shotgun (WGS) entry which is preliminary data.</text>
</comment>
<reference evidence="1" key="1">
    <citation type="journal article" date="2021" name="Nat. Commun.">
        <title>Genetic determinants of endophytism in the Arabidopsis root mycobiome.</title>
        <authorList>
            <person name="Mesny F."/>
            <person name="Miyauchi S."/>
            <person name="Thiergart T."/>
            <person name="Pickel B."/>
            <person name="Atanasova L."/>
            <person name="Karlsson M."/>
            <person name="Huettel B."/>
            <person name="Barry K.W."/>
            <person name="Haridas S."/>
            <person name="Chen C."/>
            <person name="Bauer D."/>
            <person name="Andreopoulos W."/>
            <person name="Pangilinan J."/>
            <person name="LaButti K."/>
            <person name="Riley R."/>
            <person name="Lipzen A."/>
            <person name="Clum A."/>
            <person name="Drula E."/>
            <person name="Henrissat B."/>
            <person name="Kohler A."/>
            <person name="Grigoriev I.V."/>
            <person name="Martin F.M."/>
            <person name="Hacquard S."/>
        </authorList>
    </citation>
    <scope>NUCLEOTIDE SEQUENCE</scope>
    <source>
        <strain evidence="1">MPI-SDFR-AT-0073</strain>
    </source>
</reference>
<evidence type="ECO:0000313" key="2">
    <source>
        <dbReference type="Proteomes" id="UP000758603"/>
    </source>
</evidence>
<keyword evidence="2" id="KW-1185">Reference proteome</keyword>
<gene>
    <name evidence="1" type="ORF">BKA67DRAFT_664063</name>
</gene>
<name>A0A9P8RN51_9PEZI</name>
<protein>
    <submittedName>
        <fullName evidence="1">Uncharacterized protein</fullName>
    </submittedName>
</protein>
<dbReference type="AlphaFoldDB" id="A0A9P8RN51"/>
<accession>A0A9P8RN51</accession>
<dbReference type="Proteomes" id="UP000758603">
    <property type="component" value="Unassembled WGS sequence"/>
</dbReference>
<proteinExistence type="predicted"/>
<sequence length="76" mass="8724">MADSRRRVSFTYNGPQEYFDLGDKVRKLIQDDTGTENWIATRSLPPFEHPPPMSSKAIDELKKMPGVKVQDVEQDD</sequence>
<dbReference type="GeneID" id="70137199"/>
<dbReference type="RefSeq" id="XP_045952725.1">
    <property type="nucleotide sequence ID" value="XM_046108308.1"/>
</dbReference>
<dbReference type="EMBL" id="JAGPXC010000010">
    <property type="protein sequence ID" value="KAH6646211.1"/>
    <property type="molecule type" value="Genomic_DNA"/>
</dbReference>